<protein>
    <submittedName>
        <fullName evidence="1">Uncharacterized protein</fullName>
    </submittedName>
</protein>
<organism evidence="1 2">
    <name type="scientific">Bradyrhizobium jicamae</name>
    <dbReference type="NCBI Taxonomy" id="280332"/>
    <lineage>
        <taxon>Bacteria</taxon>
        <taxon>Pseudomonadati</taxon>
        <taxon>Pseudomonadota</taxon>
        <taxon>Alphaproteobacteria</taxon>
        <taxon>Hyphomicrobiales</taxon>
        <taxon>Nitrobacteraceae</taxon>
        <taxon>Bradyrhizobium</taxon>
    </lineage>
</organism>
<comment type="caution">
    <text evidence="1">The sequence shown here is derived from an EMBL/GenBank/DDBJ whole genome shotgun (WGS) entry which is preliminary data.</text>
</comment>
<name>A0A0R3L499_9BRAD</name>
<evidence type="ECO:0000313" key="1">
    <source>
        <dbReference type="EMBL" id="KRR00003.1"/>
    </source>
</evidence>
<dbReference type="Proteomes" id="UP000050863">
    <property type="component" value="Unassembled WGS sequence"/>
</dbReference>
<sequence length="64" mass="7277">MRFWIECTRLETGRPIHINIALVGSMSRDGERTTLTYVGDGQTIDVTETPEQILERHFGAMTKP</sequence>
<reference evidence="1 2" key="1">
    <citation type="submission" date="2014-03" db="EMBL/GenBank/DDBJ databases">
        <title>Bradyrhizobium valentinum sp. nov., isolated from effective nodules of Lupinus mariae-josephae, a lupine endemic of basic-lime soils in Eastern Spain.</title>
        <authorList>
            <person name="Duran D."/>
            <person name="Rey L."/>
            <person name="Navarro A."/>
            <person name="Busquets A."/>
            <person name="Imperial J."/>
            <person name="Ruiz-Argueso T."/>
        </authorList>
    </citation>
    <scope>NUCLEOTIDE SEQUENCE [LARGE SCALE GENOMIC DNA]</scope>
    <source>
        <strain evidence="1 2">PAC68</strain>
    </source>
</reference>
<accession>A0A0R3L499</accession>
<dbReference type="EMBL" id="LLXZ01000175">
    <property type="protein sequence ID" value="KRR00003.1"/>
    <property type="molecule type" value="Genomic_DNA"/>
</dbReference>
<dbReference type="RefSeq" id="WP_057838738.1">
    <property type="nucleotide sequence ID" value="NZ_LLXZ01000175.1"/>
</dbReference>
<gene>
    <name evidence="1" type="ORF">CQ12_39690</name>
</gene>
<keyword evidence="2" id="KW-1185">Reference proteome</keyword>
<evidence type="ECO:0000313" key="2">
    <source>
        <dbReference type="Proteomes" id="UP000050863"/>
    </source>
</evidence>
<dbReference type="OrthoDB" id="8241298at2"/>
<proteinExistence type="predicted"/>
<dbReference type="AlphaFoldDB" id="A0A0R3L499"/>